<dbReference type="NCBIfam" id="TIGR00239">
    <property type="entry name" value="2oxo_dh_E1"/>
    <property type="match status" value="1"/>
</dbReference>
<dbReference type="PANTHER" id="PTHR23152:SF4">
    <property type="entry name" value="2-OXOADIPATE DEHYDROGENASE COMPLEX COMPONENT E1"/>
    <property type="match status" value="1"/>
</dbReference>
<dbReference type="EC" id="2.2.1.5" evidence="6"/>
<sequence>MKLRDIIITMRDAYSRAVGIEYMHLGSPEQRRWIQDRVERRYTQIPGEEHLRILDKLNEAELFETFLQTKYVGQKRFSLEGGESAIVALDEICDQAAQDGLDEVAIGMPHRGRLNVLTNIVGKSYGSVFREFDGNLDPRSVQGSGDVKYHLGAEGTFTAMDGSTIRASVAANPSHLEAVDPVLEGIARAKQDMLNRSYEFPVLPVLLHGDASFAGQGVIAETFQMSQLRGFRTGGTIHIIVNNQIGFTTSPDSSRSTFYSSGMAKGYDVPIIHVNGDDPEAVVRASRFAYEFRREFNKDVVLDIVCYRRRGHNEGDDPSFTQPTMYRMIENKRSARKLYAESLIGRGLISIEDAEAVMDRFHERLESVFKEVREDKGTDTAYTTTPDYPEKSEFVQGTAVSPEVLKRVADAYVDYPEGFTPHRKVRPQLERRAAAIMQGPIDWATAELLAIGSVLMDGRTVRMTGQDTRRGTFSQRFAAVIDSDNGDAWVPLKHLTEDQGKFHVFNSLLSEYAVMGFEYGYSVARPDALVMWEAQFGDFADGAQTISDEFIASGNTKWGQKSGVVLLLPHGYEGQGADHSSARIERWLQMCAEDNMAVCQPSTPANYFHLLRQHALVGWHRPLIVPTPKSMLRNKLATSMPEDFTTGRWQHSLSDPSITDPSQVERVLICSGKVRWELVHARDKKGLNGKVAIVTLERLYPLSTDALLEVLAPYRHVTDIRWVQDEPANQGPWPFLHYSLLPDLAAKDPSRDWSAMPAICRPASATTAVGSKKRHDAEEQELMDAAFGPRG</sequence>
<gene>
    <name evidence="6" type="primary">kgd</name>
    <name evidence="6" type="ORF">SDC9_87756</name>
</gene>
<evidence type="ECO:0000256" key="1">
    <source>
        <dbReference type="ARBA" id="ARBA00001964"/>
    </source>
</evidence>
<dbReference type="Pfam" id="PF16870">
    <property type="entry name" value="OxoGdeHyase_C"/>
    <property type="match status" value="1"/>
</dbReference>
<accession>A0A644ZJQ0</accession>
<dbReference type="InterPro" id="IPR029061">
    <property type="entry name" value="THDP-binding"/>
</dbReference>
<dbReference type="SMART" id="SM00861">
    <property type="entry name" value="Transket_pyr"/>
    <property type="match status" value="1"/>
</dbReference>
<dbReference type="Pfam" id="PF02779">
    <property type="entry name" value="Transket_pyr"/>
    <property type="match status" value="1"/>
</dbReference>
<evidence type="ECO:0000256" key="3">
    <source>
        <dbReference type="ARBA" id="ARBA00023052"/>
    </source>
</evidence>
<proteinExistence type="predicted"/>
<evidence type="ECO:0000313" key="6">
    <source>
        <dbReference type="EMBL" id="MPM41106.1"/>
    </source>
</evidence>
<dbReference type="GO" id="GO:0030976">
    <property type="term" value="F:thiamine pyrophosphate binding"/>
    <property type="evidence" value="ECO:0007669"/>
    <property type="project" value="InterPro"/>
</dbReference>
<feature type="region of interest" description="Disordered" evidence="4">
    <location>
        <begin position="765"/>
        <end position="791"/>
    </location>
</feature>
<comment type="cofactor">
    <cofactor evidence="1">
        <name>thiamine diphosphate</name>
        <dbReference type="ChEBI" id="CHEBI:58937"/>
    </cofactor>
</comment>
<dbReference type="PIRSF" id="PIRSF000157">
    <property type="entry name" value="Oxoglu_dh_E1"/>
    <property type="match status" value="1"/>
</dbReference>
<dbReference type="InterPro" id="IPR011603">
    <property type="entry name" value="2oxoglutarate_DH_E1"/>
</dbReference>
<dbReference type="Gene3D" id="3.40.50.12470">
    <property type="match status" value="1"/>
</dbReference>
<dbReference type="SUPFAM" id="SSF52518">
    <property type="entry name" value="Thiamin diphosphate-binding fold (THDP-binding)"/>
    <property type="match status" value="2"/>
</dbReference>
<feature type="domain" description="Transketolase-like pyrimidine-binding" evidence="5">
    <location>
        <begin position="441"/>
        <end position="634"/>
    </location>
</feature>
<dbReference type="PANTHER" id="PTHR23152">
    <property type="entry name" value="2-OXOGLUTARATE DEHYDROGENASE"/>
    <property type="match status" value="1"/>
</dbReference>
<dbReference type="GO" id="GO:0006099">
    <property type="term" value="P:tricarboxylic acid cycle"/>
    <property type="evidence" value="ECO:0007669"/>
    <property type="project" value="TreeGrafter"/>
</dbReference>
<dbReference type="GO" id="GO:0045252">
    <property type="term" value="C:oxoglutarate dehydrogenase complex"/>
    <property type="evidence" value="ECO:0007669"/>
    <property type="project" value="TreeGrafter"/>
</dbReference>
<evidence type="ECO:0000259" key="5">
    <source>
        <dbReference type="SMART" id="SM00861"/>
    </source>
</evidence>
<dbReference type="CDD" id="cd02016">
    <property type="entry name" value="TPP_E1_OGDC_like"/>
    <property type="match status" value="1"/>
</dbReference>
<dbReference type="Gene3D" id="3.40.50.11610">
    <property type="entry name" value="Multifunctional 2-oxoglutarate metabolism enzyme, C-terminal domain"/>
    <property type="match status" value="1"/>
</dbReference>
<keyword evidence="6" id="KW-0808">Transferase</keyword>
<keyword evidence="3" id="KW-0786">Thiamine pyrophosphate</keyword>
<dbReference type="NCBIfam" id="NF008907">
    <property type="entry name" value="PRK12270.1"/>
    <property type="match status" value="1"/>
</dbReference>
<evidence type="ECO:0000256" key="4">
    <source>
        <dbReference type="SAM" id="MobiDB-lite"/>
    </source>
</evidence>
<dbReference type="InterPro" id="IPR031717">
    <property type="entry name" value="ODO-1/KGD_C"/>
</dbReference>
<reference evidence="6" key="1">
    <citation type="submission" date="2019-08" db="EMBL/GenBank/DDBJ databases">
        <authorList>
            <person name="Kucharzyk K."/>
            <person name="Murdoch R.W."/>
            <person name="Higgins S."/>
            <person name="Loffler F."/>
        </authorList>
    </citation>
    <scope>NUCLEOTIDE SEQUENCE</scope>
</reference>
<dbReference type="InterPro" id="IPR005475">
    <property type="entry name" value="Transketolase-like_Pyr-bd"/>
</dbReference>
<evidence type="ECO:0000256" key="2">
    <source>
        <dbReference type="ARBA" id="ARBA00023002"/>
    </source>
</evidence>
<dbReference type="Pfam" id="PF00676">
    <property type="entry name" value="E1_dh"/>
    <property type="match status" value="1"/>
</dbReference>
<dbReference type="Gene3D" id="3.40.50.970">
    <property type="match status" value="1"/>
</dbReference>
<comment type="caution">
    <text evidence="6">The sequence shown here is derived from an EMBL/GenBank/DDBJ whole genome shotgun (WGS) entry which is preliminary data.</text>
</comment>
<dbReference type="AlphaFoldDB" id="A0A644ZJQ0"/>
<organism evidence="6">
    <name type="scientific">bioreactor metagenome</name>
    <dbReference type="NCBI Taxonomy" id="1076179"/>
    <lineage>
        <taxon>unclassified sequences</taxon>
        <taxon>metagenomes</taxon>
        <taxon>ecological metagenomes</taxon>
    </lineage>
</organism>
<dbReference type="GO" id="GO:0004591">
    <property type="term" value="F:oxoglutarate dehydrogenase (succinyl-transferring) activity"/>
    <property type="evidence" value="ECO:0007669"/>
    <property type="project" value="TreeGrafter"/>
</dbReference>
<dbReference type="GO" id="GO:0050439">
    <property type="term" value="F:2-hydroxy-3-oxoadipate synthase activity"/>
    <property type="evidence" value="ECO:0007669"/>
    <property type="project" value="UniProtKB-EC"/>
</dbReference>
<dbReference type="InterPro" id="IPR001017">
    <property type="entry name" value="DH_E1"/>
</dbReference>
<dbReference type="InterPro" id="IPR042179">
    <property type="entry name" value="KGD_C_sf"/>
</dbReference>
<protein>
    <submittedName>
        <fullName evidence="6">Multifunctional 2-oxoglutarate metabolism enzyme</fullName>
        <ecNumber evidence="6">2.2.1.5</ecNumber>
    </submittedName>
</protein>
<dbReference type="NCBIfam" id="NF006914">
    <property type="entry name" value="PRK09404.1"/>
    <property type="match status" value="1"/>
</dbReference>
<keyword evidence="2" id="KW-0560">Oxidoreductase</keyword>
<name>A0A644ZJQ0_9ZZZZ</name>
<dbReference type="GO" id="GO:0005829">
    <property type="term" value="C:cytosol"/>
    <property type="evidence" value="ECO:0007669"/>
    <property type="project" value="TreeGrafter"/>
</dbReference>
<dbReference type="EMBL" id="VSSQ01009249">
    <property type="protein sequence ID" value="MPM41106.1"/>
    <property type="molecule type" value="Genomic_DNA"/>
</dbReference>